<dbReference type="RefSeq" id="WP_085284066.1">
    <property type="nucleotide sequence ID" value="NZ_FOBI01000010.1"/>
</dbReference>
<evidence type="ECO:0000256" key="5">
    <source>
        <dbReference type="SAM" id="Phobius"/>
    </source>
</evidence>
<feature type="transmembrane region" description="Helical" evidence="5">
    <location>
        <begin position="32"/>
        <end position="50"/>
    </location>
</feature>
<feature type="domain" description="O-antigen ligase-related" evidence="6">
    <location>
        <begin position="226"/>
        <end position="379"/>
    </location>
</feature>
<feature type="transmembrane region" description="Helical" evidence="5">
    <location>
        <begin position="399"/>
        <end position="421"/>
    </location>
</feature>
<evidence type="ECO:0000313" key="7">
    <source>
        <dbReference type="EMBL" id="SEL39206.1"/>
    </source>
</evidence>
<keyword evidence="2 5" id="KW-0812">Transmembrane</keyword>
<evidence type="ECO:0000313" key="8">
    <source>
        <dbReference type="Proteomes" id="UP000199297"/>
    </source>
</evidence>
<feature type="transmembrane region" description="Helical" evidence="5">
    <location>
        <begin position="156"/>
        <end position="176"/>
    </location>
</feature>
<dbReference type="AlphaFoldDB" id="A0A1H7PUF2"/>
<evidence type="ECO:0000259" key="6">
    <source>
        <dbReference type="Pfam" id="PF04932"/>
    </source>
</evidence>
<dbReference type="GO" id="GO:0016874">
    <property type="term" value="F:ligase activity"/>
    <property type="evidence" value="ECO:0007669"/>
    <property type="project" value="UniProtKB-KW"/>
</dbReference>
<feature type="transmembrane region" description="Helical" evidence="5">
    <location>
        <begin position="363"/>
        <end position="387"/>
    </location>
</feature>
<keyword evidence="7" id="KW-0436">Ligase</keyword>
<feature type="transmembrane region" description="Helical" evidence="5">
    <location>
        <begin position="321"/>
        <end position="343"/>
    </location>
</feature>
<feature type="transmembrane region" description="Helical" evidence="5">
    <location>
        <begin position="266"/>
        <end position="285"/>
    </location>
</feature>
<sequence>MRVFELARNAHAELVLCALFIALYAFTASAPFLLLIVGLGVIAAMILPFARSLQLVFFLLPCADIFSQSPYISISLLTFILLAIFGRYLLTHVMATQFYQPGLIVMLLVLLYELMHVFYNPVMLASTTIRWAILFLFTSLLLFDRTQYVAFSQLRLVLLWGVIMSAFYGLISAYFAPLASEPVKAITRFSGAAGDPNNFGLLCLLVLYFYLPVIPRAKITKSVRVIMLLMLSFGALTVSRSFFIVATCSLVAYFLLYYRSALGDMLVRMLLALNGLLILFCFYWLSGFSSLGELDILTRFNADNLAQLTGSRSVILQEYSALFLQLSAAFMLFGAGINGYLGYYNHHFLQAGVFSDAVGPHNTFLEILISFGLLGSWLLFSYIYFAFRAQRSRVASAPIFRLAWLPILVFILYCFSLQNLAKYTSYFVLMLIVYNTYRKDD</sequence>
<dbReference type="Pfam" id="PF04932">
    <property type="entry name" value="Wzy_C"/>
    <property type="match status" value="1"/>
</dbReference>
<comment type="subcellular location">
    <subcellularLocation>
        <location evidence="1">Membrane</location>
        <topology evidence="1">Multi-pass membrane protein</topology>
    </subcellularLocation>
</comment>
<dbReference type="GO" id="GO:0016020">
    <property type="term" value="C:membrane"/>
    <property type="evidence" value="ECO:0007669"/>
    <property type="project" value="UniProtKB-SubCell"/>
</dbReference>
<accession>A0A1H7PUF2</accession>
<dbReference type="STRING" id="641665.GCA_002104455_02441"/>
<organism evidence="7 8">
    <name type="scientific">Colwellia chukchiensis</name>
    <dbReference type="NCBI Taxonomy" id="641665"/>
    <lineage>
        <taxon>Bacteria</taxon>
        <taxon>Pseudomonadati</taxon>
        <taxon>Pseudomonadota</taxon>
        <taxon>Gammaproteobacteria</taxon>
        <taxon>Alteromonadales</taxon>
        <taxon>Colwelliaceae</taxon>
        <taxon>Colwellia</taxon>
    </lineage>
</organism>
<keyword evidence="8" id="KW-1185">Reference proteome</keyword>
<feature type="transmembrane region" description="Helical" evidence="5">
    <location>
        <begin position="125"/>
        <end position="144"/>
    </location>
</feature>
<dbReference type="InterPro" id="IPR007016">
    <property type="entry name" value="O-antigen_ligase-rel_domated"/>
</dbReference>
<keyword evidence="4 5" id="KW-0472">Membrane</keyword>
<dbReference type="OrthoDB" id="2535314at2"/>
<feature type="transmembrane region" description="Helical" evidence="5">
    <location>
        <begin position="102"/>
        <end position="119"/>
    </location>
</feature>
<evidence type="ECO:0000256" key="4">
    <source>
        <dbReference type="ARBA" id="ARBA00023136"/>
    </source>
</evidence>
<keyword evidence="3 5" id="KW-1133">Transmembrane helix</keyword>
<reference evidence="8" key="1">
    <citation type="submission" date="2016-10" db="EMBL/GenBank/DDBJ databases">
        <authorList>
            <person name="Varghese N."/>
            <person name="Submissions S."/>
        </authorList>
    </citation>
    <scope>NUCLEOTIDE SEQUENCE [LARGE SCALE GENOMIC DNA]</scope>
    <source>
        <strain evidence="8">CGMCC 1.9127</strain>
    </source>
</reference>
<evidence type="ECO:0000256" key="1">
    <source>
        <dbReference type="ARBA" id="ARBA00004141"/>
    </source>
</evidence>
<feature type="transmembrane region" description="Helical" evidence="5">
    <location>
        <begin position="225"/>
        <end position="254"/>
    </location>
</feature>
<protein>
    <submittedName>
        <fullName evidence="7">O-Antigen ligase</fullName>
    </submittedName>
</protein>
<evidence type="ECO:0000256" key="2">
    <source>
        <dbReference type="ARBA" id="ARBA00022692"/>
    </source>
</evidence>
<feature type="transmembrane region" description="Helical" evidence="5">
    <location>
        <begin position="70"/>
        <end position="90"/>
    </location>
</feature>
<name>A0A1H7PUF2_9GAMM</name>
<feature type="transmembrane region" description="Helical" evidence="5">
    <location>
        <begin position="196"/>
        <end position="213"/>
    </location>
</feature>
<dbReference type="EMBL" id="FOBI01000010">
    <property type="protein sequence ID" value="SEL39206.1"/>
    <property type="molecule type" value="Genomic_DNA"/>
</dbReference>
<dbReference type="Proteomes" id="UP000199297">
    <property type="component" value="Unassembled WGS sequence"/>
</dbReference>
<proteinExistence type="predicted"/>
<evidence type="ECO:0000256" key="3">
    <source>
        <dbReference type="ARBA" id="ARBA00022989"/>
    </source>
</evidence>
<gene>
    <name evidence="7" type="ORF">SAMN05216262_11041</name>
</gene>